<sequence length="189" mass="21033">MFRRCALGPGESARCSCCGAVLEKVPRVSVRGMLALVLTGLALFLIANTTAIFSLQMGGARHSATAFEVISTMWSDHFYIVALVVVLTLVLAPLMKILLLCWLLFFAVRGRRAPGFKWLMVVLHHVRPWTMIEVFVLGVLVSIVKAELYFTVSTSPGLFAYAGIMILITMYSSFDIRMLWDLPLEERSS</sequence>
<dbReference type="KEGG" id="fau:Fraau_1555"/>
<feature type="transmembrane region" description="Helical" evidence="1">
    <location>
        <begin position="34"/>
        <end position="58"/>
    </location>
</feature>
<keyword evidence="1" id="KW-1133">Transmembrane helix</keyword>
<dbReference type="EMBL" id="CP003350">
    <property type="protein sequence ID" value="AFC85974.1"/>
    <property type="molecule type" value="Genomic_DNA"/>
</dbReference>
<dbReference type="Proteomes" id="UP000005234">
    <property type="component" value="Chromosome"/>
</dbReference>
<keyword evidence="3" id="KW-1185">Reference proteome</keyword>
<evidence type="ECO:0000256" key="1">
    <source>
        <dbReference type="SAM" id="Phobius"/>
    </source>
</evidence>
<dbReference type="HOGENOM" id="CLU_041903_1_1_6"/>
<protein>
    <submittedName>
        <fullName evidence="2">Putative paraquat-inducible protein A</fullName>
    </submittedName>
</protein>
<feature type="transmembrane region" description="Helical" evidence="1">
    <location>
        <begin position="158"/>
        <end position="180"/>
    </location>
</feature>
<name>H8L6I5_FRAAD</name>
<dbReference type="eggNOG" id="COG2995">
    <property type="taxonomic scope" value="Bacteria"/>
</dbReference>
<keyword evidence="1" id="KW-0812">Transmembrane</keyword>
<dbReference type="Pfam" id="PF04403">
    <property type="entry name" value="PqiA"/>
    <property type="match status" value="1"/>
</dbReference>
<dbReference type="InterPro" id="IPR007498">
    <property type="entry name" value="PqiA-like"/>
</dbReference>
<accession>H8L6I5</accession>
<evidence type="ECO:0000313" key="3">
    <source>
        <dbReference type="Proteomes" id="UP000005234"/>
    </source>
</evidence>
<evidence type="ECO:0000313" key="2">
    <source>
        <dbReference type="EMBL" id="AFC85974.1"/>
    </source>
</evidence>
<organism evidence="2 3">
    <name type="scientific">Frateuria aurantia (strain ATCC 33424 / DSM 6220 / KCTC 2777 / LMG 1558 / NBRC 3245 / NCIMB 13370)</name>
    <name type="common">Acetobacter aurantius</name>
    <dbReference type="NCBI Taxonomy" id="767434"/>
    <lineage>
        <taxon>Bacteria</taxon>
        <taxon>Pseudomonadati</taxon>
        <taxon>Pseudomonadota</taxon>
        <taxon>Gammaproteobacteria</taxon>
        <taxon>Lysobacterales</taxon>
        <taxon>Rhodanobacteraceae</taxon>
        <taxon>Frateuria</taxon>
    </lineage>
</organism>
<gene>
    <name evidence="2" type="ordered locus">Fraau_1555</name>
</gene>
<dbReference type="RefSeq" id="WP_014402979.1">
    <property type="nucleotide sequence ID" value="NC_017033.1"/>
</dbReference>
<keyword evidence="1" id="KW-0472">Membrane</keyword>
<feature type="transmembrane region" description="Helical" evidence="1">
    <location>
        <begin position="129"/>
        <end position="152"/>
    </location>
</feature>
<feature type="transmembrane region" description="Helical" evidence="1">
    <location>
        <begin position="78"/>
        <end position="108"/>
    </location>
</feature>
<dbReference type="STRING" id="767434.Fraau_1555"/>
<proteinExistence type="predicted"/>
<reference evidence="2" key="1">
    <citation type="submission" date="2012-02" db="EMBL/GenBank/DDBJ databases">
        <title>The complete genome of Frateuria aurantia DSM 6220.</title>
        <authorList>
            <consortium name="US DOE Joint Genome Institute (JGI-PGF)"/>
            <person name="Lucas S."/>
            <person name="Copeland A."/>
            <person name="Lapidus A."/>
            <person name="Glavina del Rio T."/>
            <person name="Dalin E."/>
            <person name="Tice H."/>
            <person name="Bruce D."/>
            <person name="Goodwin L."/>
            <person name="Pitluck S."/>
            <person name="Peters L."/>
            <person name="Ovchinnikova G."/>
            <person name="Teshima H."/>
            <person name="Kyrpides N."/>
            <person name="Mavromatis K."/>
            <person name="Ivanova N."/>
            <person name="Brettin T."/>
            <person name="Detter J.C."/>
            <person name="Han C."/>
            <person name="Larimer F."/>
            <person name="Land M."/>
            <person name="Hauser L."/>
            <person name="Markowitz V."/>
            <person name="Cheng J.-F."/>
            <person name="Hugenholtz P."/>
            <person name="Woyke T."/>
            <person name="Wu D."/>
            <person name="Brambilla E."/>
            <person name="Klenk H.-P."/>
            <person name="Eisen J.A."/>
        </authorList>
    </citation>
    <scope>NUCLEOTIDE SEQUENCE</scope>
    <source>
        <strain evidence="2">DSM 6220</strain>
    </source>
</reference>
<dbReference type="AlphaFoldDB" id="H8L6I5"/>